<dbReference type="AlphaFoldDB" id="A0A2T3B1T3"/>
<organism evidence="4 5">
    <name type="scientific">Amorphotheca resinae ATCC 22711</name>
    <dbReference type="NCBI Taxonomy" id="857342"/>
    <lineage>
        <taxon>Eukaryota</taxon>
        <taxon>Fungi</taxon>
        <taxon>Dikarya</taxon>
        <taxon>Ascomycota</taxon>
        <taxon>Pezizomycotina</taxon>
        <taxon>Leotiomycetes</taxon>
        <taxon>Helotiales</taxon>
        <taxon>Amorphothecaceae</taxon>
        <taxon>Amorphotheca</taxon>
    </lineage>
</organism>
<feature type="transmembrane region" description="Helical" evidence="2">
    <location>
        <begin position="78"/>
        <end position="97"/>
    </location>
</feature>
<evidence type="ECO:0000256" key="2">
    <source>
        <dbReference type="SAM" id="Phobius"/>
    </source>
</evidence>
<feature type="region of interest" description="Disordered" evidence="1">
    <location>
        <begin position="189"/>
        <end position="229"/>
    </location>
</feature>
<feature type="region of interest" description="Disordered" evidence="1">
    <location>
        <begin position="1"/>
        <end position="27"/>
    </location>
</feature>
<dbReference type="NCBIfam" id="NF033635">
    <property type="entry name" value="SLATT_fungal"/>
    <property type="match status" value="1"/>
</dbReference>
<dbReference type="InParanoid" id="A0A2T3B1T3"/>
<gene>
    <name evidence="4" type="ORF">M430DRAFT_35020</name>
</gene>
<evidence type="ECO:0000313" key="4">
    <source>
        <dbReference type="EMBL" id="PSS18503.1"/>
    </source>
</evidence>
<dbReference type="Proteomes" id="UP000241818">
    <property type="component" value="Unassembled WGS sequence"/>
</dbReference>
<dbReference type="PANTHER" id="PTHR38793">
    <property type="entry name" value="SLATT_FUNGAL DOMAIN-CONTAINING PROTEIN-RELATED"/>
    <property type="match status" value="1"/>
</dbReference>
<dbReference type="EMBL" id="KZ679011">
    <property type="protein sequence ID" value="PSS18503.1"/>
    <property type="molecule type" value="Genomic_DNA"/>
</dbReference>
<protein>
    <recommendedName>
        <fullName evidence="3">SMODS and SLOG-associating 2TM effector domain-containing protein</fullName>
    </recommendedName>
</protein>
<evidence type="ECO:0000256" key="1">
    <source>
        <dbReference type="SAM" id="MobiDB-lite"/>
    </source>
</evidence>
<feature type="transmembrane region" description="Helical" evidence="2">
    <location>
        <begin position="109"/>
        <end position="128"/>
    </location>
</feature>
<keyword evidence="2" id="KW-1133">Transmembrane helix</keyword>
<dbReference type="GeneID" id="36574743"/>
<name>A0A2T3B1T3_AMORE</name>
<sequence length="229" mass="25232">MADEQTPLLSGSNYDSPSQPQPVYREGNNENNLFKFRRAIGINIDSQDADLESARRGARGLYKAIIAQQRRRSRQYHFIEIIFYLALGAQIMIGATLSSLGPLAKLHPTSITILGIANTSIAGILALLKGQGLPDRLRKDEFEMRKVQDFIEETEARMVLAGDTVTQEEVDNAVQKVFLKYTAARDTAEMNRPDSYGHQPEGDVQRRVTAPSSSGQAPVKAVGDGKAKD</sequence>
<feature type="domain" description="SMODS and SLOG-associating 2TM effector" evidence="3">
    <location>
        <begin position="65"/>
        <end position="185"/>
    </location>
</feature>
<dbReference type="Pfam" id="PF18142">
    <property type="entry name" value="SLATT_fungal"/>
    <property type="match status" value="1"/>
</dbReference>
<dbReference type="PANTHER" id="PTHR38793:SF3">
    <property type="entry name" value="SMODS AND SLOG-ASSOCIATING 2TM EFFECTOR DOMAIN-CONTAINING PROTEIN"/>
    <property type="match status" value="1"/>
</dbReference>
<keyword evidence="2" id="KW-0812">Transmembrane</keyword>
<dbReference type="RefSeq" id="XP_024720855.1">
    <property type="nucleotide sequence ID" value="XM_024866662.1"/>
</dbReference>
<dbReference type="OrthoDB" id="4472872at2759"/>
<evidence type="ECO:0000313" key="5">
    <source>
        <dbReference type="Proteomes" id="UP000241818"/>
    </source>
</evidence>
<evidence type="ECO:0000259" key="3">
    <source>
        <dbReference type="Pfam" id="PF18142"/>
    </source>
</evidence>
<dbReference type="InterPro" id="IPR041622">
    <property type="entry name" value="SLATT_fungi"/>
</dbReference>
<reference evidence="4 5" key="1">
    <citation type="journal article" date="2018" name="New Phytol.">
        <title>Comparative genomics and transcriptomics depict ericoid mycorrhizal fungi as versatile saprotrophs and plant mutualists.</title>
        <authorList>
            <person name="Martino E."/>
            <person name="Morin E."/>
            <person name="Grelet G.A."/>
            <person name="Kuo A."/>
            <person name="Kohler A."/>
            <person name="Daghino S."/>
            <person name="Barry K.W."/>
            <person name="Cichocki N."/>
            <person name="Clum A."/>
            <person name="Dockter R.B."/>
            <person name="Hainaut M."/>
            <person name="Kuo R.C."/>
            <person name="LaButti K."/>
            <person name="Lindahl B.D."/>
            <person name="Lindquist E.A."/>
            <person name="Lipzen A."/>
            <person name="Khouja H.R."/>
            <person name="Magnuson J."/>
            <person name="Murat C."/>
            <person name="Ohm R.A."/>
            <person name="Singer S.W."/>
            <person name="Spatafora J.W."/>
            <person name="Wang M."/>
            <person name="Veneault-Fourrey C."/>
            <person name="Henrissat B."/>
            <person name="Grigoriev I.V."/>
            <person name="Martin F.M."/>
            <person name="Perotto S."/>
        </authorList>
    </citation>
    <scope>NUCLEOTIDE SEQUENCE [LARGE SCALE GENOMIC DNA]</scope>
    <source>
        <strain evidence="4 5">ATCC 22711</strain>
    </source>
</reference>
<keyword evidence="5" id="KW-1185">Reference proteome</keyword>
<feature type="compositionally biased region" description="Polar residues" evidence="1">
    <location>
        <begin position="7"/>
        <end position="18"/>
    </location>
</feature>
<accession>A0A2T3B1T3</accession>
<keyword evidence="2" id="KW-0472">Membrane</keyword>
<proteinExistence type="predicted"/>